<comment type="function">
    <text evidence="13">Catalyzes the conversion of 4-hydroxy-tetrahydrodipicolinate (HTPA) to tetrahydrodipicolinate.</text>
</comment>
<dbReference type="PANTHER" id="PTHR20836:SF0">
    <property type="entry name" value="4-HYDROXY-TETRAHYDRODIPICOLINATE REDUCTASE 1, CHLOROPLASTIC-RELATED"/>
    <property type="match status" value="1"/>
</dbReference>
<dbReference type="Proteomes" id="UP000318478">
    <property type="component" value="Unassembled WGS sequence"/>
</dbReference>
<evidence type="ECO:0000256" key="9">
    <source>
        <dbReference type="ARBA" id="ARBA00037922"/>
    </source>
</evidence>
<sequence>MAVKTIIHGAGGRMGQRLIAVGSQDADIQLVGAVDSEHSSHLAKDAGELAGVGTLNLPVSSDYPDDCDAVIDFSVPEATDALVDQCVKRGWPLVFATTGLSDEQEQRIRSAAEVIPIVKAASMSATVNLTMKLSEIAGRTLKNHSSGVDVEIIERHHRFKEDAPSGTALAFGRIIGEAMGVSGETHGRSGRPGQRPRNEIGYHAVRTGDNPGEHTIVFGLLGETIELKVAASNRDCYATGAFTAAKWLEGKPAGLYDMQDVLGLR</sequence>
<organism evidence="16 17">
    <name type="scientific">Posidoniimonas polymericola</name>
    <dbReference type="NCBI Taxonomy" id="2528002"/>
    <lineage>
        <taxon>Bacteria</taxon>
        <taxon>Pseudomonadati</taxon>
        <taxon>Planctomycetota</taxon>
        <taxon>Planctomycetia</taxon>
        <taxon>Pirellulales</taxon>
        <taxon>Lacipirellulaceae</taxon>
        <taxon>Posidoniimonas</taxon>
    </lineage>
</organism>
<protein>
    <recommendedName>
        <fullName evidence="10 13">4-hydroxy-tetrahydrodipicolinate reductase</fullName>
        <shortName evidence="13">HTPA reductase</shortName>
        <ecNumber evidence="10 13">1.17.1.8</ecNumber>
    </recommendedName>
</protein>
<dbReference type="AlphaFoldDB" id="A0A5C5XY19"/>
<evidence type="ECO:0000256" key="8">
    <source>
        <dbReference type="ARBA" id="ARBA00023154"/>
    </source>
</evidence>
<dbReference type="Pfam" id="PF05173">
    <property type="entry name" value="DapB_C"/>
    <property type="match status" value="1"/>
</dbReference>
<dbReference type="PIRSF" id="PIRSF000161">
    <property type="entry name" value="DHPR"/>
    <property type="match status" value="1"/>
</dbReference>
<comment type="similarity">
    <text evidence="1 13">Belongs to the DapB family.</text>
</comment>
<dbReference type="UniPathway" id="UPA00034">
    <property type="reaction ID" value="UER00018"/>
</dbReference>
<feature type="binding site" evidence="13">
    <location>
        <position position="35"/>
    </location>
    <ligand>
        <name>NAD(+)</name>
        <dbReference type="ChEBI" id="CHEBI:57540"/>
    </ligand>
</feature>
<accession>A0A5C5XY19</accession>
<dbReference type="GO" id="GO:0019877">
    <property type="term" value="P:diaminopimelate biosynthetic process"/>
    <property type="evidence" value="ECO:0007669"/>
    <property type="project" value="UniProtKB-UniRule"/>
</dbReference>
<dbReference type="Pfam" id="PF01113">
    <property type="entry name" value="DapB_N"/>
    <property type="match status" value="1"/>
</dbReference>
<keyword evidence="3 13" id="KW-0028">Amino-acid biosynthesis</keyword>
<comment type="catalytic activity">
    <reaction evidence="12 13">
        <text>(S)-2,3,4,5-tetrahydrodipicolinate + NAD(+) + H2O = (2S,4S)-4-hydroxy-2,3,4,5-tetrahydrodipicolinate + NADH + H(+)</text>
        <dbReference type="Rhea" id="RHEA:35323"/>
        <dbReference type="ChEBI" id="CHEBI:15377"/>
        <dbReference type="ChEBI" id="CHEBI:15378"/>
        <dbReference type="ChEBI" id="CHEBI:16845"/>
        <dbReference type="ChEBI" id="CHEBI:57540"/>
        <dbReference type="ChEBI" id="CHEBI:57945"/>
        <dbReference type="ChEBI" id="CHEBI:67139"/>
        <dbReference type="EC" id="1.17.1.8"/>
    </reaction>
</comment>
<dbReference type="GO" id="GO:0016726">
    <property type="term" value="F:oxidoreductase activity, acting on CH or CH2 groups, NAD or NADP as acceptor"/>
    <property type="evidence" value="ECO:0007669"/>
    <property type="project" value="UniProtKB-UniRule"/>
</dbReference>
<dbReference type="NCBIfam" id="TIGR00036">
    <property type="entry name" value="dapB"/>
    <property type="match status" value="1"/>
</dbReference>
<dbReference type="SUPFAM" id="SSF51735">
    <property type="entry name" value="NAD(P)-binding Rossmann-fold domains"/>
    <property type="match status" value="1"/>
</dbReference>
<comment type="subcellular location">
    <subcellularLocation>
        <location evidence="13">Cytoplasm</location>
    </subcellularLocation>
</comment>
<comment type="catalytic activity">
    <reaction evidence="11 13">
        <text>(S)-2,3,4,5-tetrahydrodipicolinate + NADP(+) + H2O = (2S,4S)-4-hydroxy-2,3,4,5-tetrahydrodipicolinate + NADPH + H(+)</text>
        <dbReference type="Rhea" id="RHEA:35331"/>
        <dbReference type="ChEBI" id="CHEBI:15377"/>
        <dbReference type="ChEBI" id="CHEBI:15378"/>
        <dbReference type="ChEBI" id="CHEBI:16845"/>
        <dbReference type="ChEBI" id="CHEBI:57783"/>
        <dbReference type="ChEBI" id="CHEBI:58349"/>
        <dbReference type="ChEBI" id="CHEBI:67139"/>
        <dbReference type="EC" id="1.17.1.8"/>
    </reaction>
</comment>
<evidence type="ECO:0000256" key="1">
    <source>
        <dbReference type="ARBA" id="ARBA00006642"/>
    </source>
</evidence>
<comment type="caution">
    <text evidence="16">The sequence shown here is derived from an EMBL/GenBank/DDBJ whole genome shotgun (WGS) entry which is preliminary data.</text>
</comment>
<evidence type="ECO:0000256" key="7">
    <source>
        <dbReference type="ARBA" id="ARBA00023027"/>
    </source>
</evidence>
<evidence type="ECO:0000256" key="4">
    <source>
        <dbReference type="ARBA" id="ARBA00022857"/>
    </source>
</evidence>
<evidence type="ECO:0000256" key="10">
    <source>
        <dbReference type="ARBA" id="ARBA00038983"/>
    </source>
</evidence>
<evidence type="ECO:0000256" key="12">
    <source>
        <dbReference type="ARBA" id="ARBA00049396"/>
    </source>
</evidence>
<comment type="caution">
    <text evidence="13">Was originally thought to be a dihydrodipicolinate reductase (DHDPR), catalyzing the conversion of dihydrodipicolinate to tetrahydrodipicolinate. However, it was shown in E.coli that the substrate of the enzymatic reaction is not dihydrodipicolinate (DHDP) but in fact (2S,4S)-4-hydroxy-2,3,4,5-tetrahydrodipicolinic acid (HTPA), the product released by the DapA-catalyzed reaction.</text>
</comment>
<feature type="active site" description="Proton donor" evidence="13">
    <location>
        <position position="160"/>
    </location>
</feature>
<feature type="domain" description="Dihydrodipicolinate reductase N-terminal" evidence="14">
    <location>
        <begin position="4"/>
        <end position="123"/>
    </location>
</feature>
<dbReference type="GO" id="GO:0005829">
    <property type="term" value="C:cytosol"/>
    <property type="evidence" value="ECO:0007669"/>
    <property type="project" value="TreeGrafter"/>
</dbReference>
<feature type="binding site" evidence="13">
    <location>
        <begin position="166"/>
        <end position="167"/>
    </location>
    <ligand>
        <name>(S)-2,3,4,5-tetrahydrodipicolinate</name>
        <dbReference type="ChEBI" id="CHEBI:16845"/>
    </ligand>
</feature>
<dbReference type="CDD" id="cd02274">
    <property type="entry name" value="DHDPR_N"/>
    <property type="match status" value="1"/>
</dbReference>
<dbReference type="EC" id="1.17.1.8" evidence="10 13"/>
<dbReference type="Gene3D" id="3.40.50.720">
    <property type="entry name" value="NAD(P)-binding Rossmann-like Domain"/>
    <property type="match status" value="1"/>
</dbReference>
<evidence type="ECO:0000256" key="2">
    <source>
        <dbReference type="ARBA" id="ARBA00022490"/>
    </source>
</evidence>
<comment type="pathway">
    <text evidence="9 13">Amino-acid biosynthesis; L-lysine biosynthesis via DAP pathway; (S)-tetrahydrodipicolinate from L-aspartate: step 4/4.</text>
</comment>
<evidence type="ECO:0000256" key="6">
    <source>
        <dbReference type="ARBA" id="ARBA00023002"/>
    </source>
</evidence>
<keyword evidence="2 13" id="KW-0963">Cytoplasm</keyword>
<proteinExistence type="inferred from homology"/>
<evidence type="ECO:0000313" key="17">
    <source>
        <dbReference type="Proteomes" id="UP000318478"/>
    </source>
</evidence>
<evidence type="ECO:0000259" key="14">
    <source>
        <dbReference type="Pfam" id="PF01113"/>
    </source>
</evidence>
<dbReference type="GO" id="GO:0051287">
    <property type="term" value="F:NAD binding"/>
    <property type="evidence" value="ECO:0007669"/>
    <property type="project" value="UniProtKB-UniRule"/>
</dbReference>
<feature type="binding site" evidence="13">
    <location>
        <begin position="9"/>
        <end position="14"/>
    </location>
    <ligand>
        <name>NAD(+)</name>
        <dbReference type="ChEBI" id="CHEBI:57540"/>
    </ligand>
</feature>
<feature type="binding site" evidence="13">
    <location>
        <position position="157"/>
    </location>
    <ligand>
        <name>(S)-2,3,4,5-tetrahydrodipicolinate</name>
        <dbReference type="ChEBI" id="CHEBI:16845"/>
    </ligand>
</feature>
<comment type="subunit">
    <text evidence="13">Homotetramer.</text>
</comment>
<dbReference type="GO" id="GO:0050661">
    <property type="term" value="F:NADP binding"/>
    <property type="evidence" value="ECO:0007669"/>
    <property type="project" value="UniProtKB-UniRule"/>
</dbReference>
<feature type="domain" description="Dihydrodipicolinate reductase C-terminal" evidence="15">
    <location>
        <begin position="127"/>
        <end position="262"/>
    </location>
</feature>
<dbReference type="Gene3D" id="3.30.360.10">
    <property type="entry name" value="Dihydrodipicolinate Reductase, domain 2"/>
    <property type="match status" value="1"/>
</dbReference>
<dbReference type="HAMAP" id="MF_00102">
    <property type="entry name" value="DapB"/>
    <property type="match status" value="1"/>
</dbReference>
<feature type="active site" description="Proton donor/acceptor" evidence="13">
    <location>
        <position position="156"/>
    </location>
</feature>
<dbReference type="SUPFAM" id="SSF55347">
    <property type="entry name" value="Glyceraldehyde-3-phosphate dehydrogenase-like, C-terminal domain"/>
    <property type="match status" value="1"/>
</dbReference>
<dbReference type="InterPro" id="IPR022664">
    <property type="entry name" value="DapB_N_CS"/>
</dbReference>
<dbReference type="PANTHER" id="PTHR20836">
    <property type="entry name" value="DIHYDRODIPICOLINATE REDUCTASE"/>
    <property type="match status" value="1"/>
</dbReference>
<keyword evidence="8 13" id="KW-0457">Lysine biosynthesis</keyword>
<feature type="binding site" evidence="13">
    <location>
        <begin position="96"/>
        <end position="98"/>
    </location>
    <ligand>
        <name>NAD(+)</name>
        <dbReference type="ChEBI" id="CHEBI:57540"/>
    </ligand>
</feature>
<keyword evidence="6 13" id="KW-0560">Oxidoreductase</keyword>
<comment type="caution">
    <text evidence="13">Lacks conserved residue(s) required for the propagation of feature annotation.</text>
</comment>
<evidence type="ECO:0000256" key="5">
    <source>
        <dbReference type="ARBA" id="ARBA00022915"/>
    </source>
</evidence>
<dbReference type="GO" id="GO:0009089">
    <property type="term" value="P:lysine biosynthetic process via diaminopimelate"/>
    <property type="evidence" value="ECO:0007669"/>
    <property type="project" value="UniProtKB-UniRule"/>
</dbReference>
<dbReference type="InterPro" id="IPR036291">
    <property type="entry name" value="NAD(P)-bd_dom_sf"/>
</dbReference>
<feature type="binding site" evidence="13">
    <location>
        <begin position="120"/>
        <end position="123"/>
    </location>
    <ligand>
        <name>NAD(+)</name>
        <dbReference type="ChEBI" id="CHEBI:57540"/>
    </ligand>
</feature>
<name>A0A5C5XY19_9BACT</name>
<reference evidence="16 17" key="1">
    <citation type="submission" date="2019-02" db="EMBL/GenBank/DDBJ databases">
        <title>Deep-cultivation of Planctomycetes and their phenomic and genomic characterization uncovers novel biology.</title>
        <authorList>
            <person name="Wiegand S."/>
            <person name="Jogler M."/>
            <person name="Boedeker C."/>
            <person name="Pinto D."/>
            <person name="Vollmers J."/>
            <person name="Rivas-Marin E."/>
            <person name="Kohn T."/>
            <person name="Peeters S.H."/>
            <person name="Heuer A."/>
            <person name="Rast P."/>
            <person name="Oberbeckmann S."/>
            <person name="Bunk B."/>
            <person name="Jeske O."/>
            <person name="Meyerdierks A."/>
            <person name="Storesund J.E."/>
            <person name="Kallscheuer N."/>
            <person name="Luecker S."/>
            <person name="Lage O.M."/>
            <person name="Pohl T."/>
            <person name="Merkel B.J."/>
            <person name="Hornburger P."/>
            <person name="Mueller R.-W."/>
            <person name="Bruemmer F."/>
            <person name="Labrenz M."/>
            <person name="Spormann A.M."/>
            <person name="Op Den Camp H."/>
            <person name="Overmann J."/>
            <person name="Amann R."/>
            <person name="Jetten M.S.M."/>
            <person name="Mascher T."/>
            <person name="Medema M.H."/>
            <person name="Devos D.P."/>
            <person name="Kaster A.-K."/>
            <person name="Ovreas L."/>
            <person name="Rohde M."/>
            <person name="Galperin M.Y."/>
            <person name="Jogler C."/>
        </authorList>
    </citation>
    <scope>NUCLEOTIDE SEQUENCE [LARGE SCALE GENOMIC DNA]</scope>
    <source>
        <strain evidence="16 17">Pla123a</strain>
    </source>
</reference>
<dbReference type="InterPro" id="IPR000846">
    <property type="entry name" value="DapB_N"/>
</dbReference>
<dbReference type="EMBL" id="SJPO01000014">
    <property type="protein sequence ID" value="TWT66815.1"/>
    <property type="molecule type" value="Genomic_DNA"/>
</dbReference>
<keyword evidence="5 13" id="KW-0220">Diaminopimelate biosynthesis</keyword>
<keyword evidence="17" id="KW-1185">Reference proteome</keyword>
<keyword evidence="4 13" id="KW-0521">NADP</keyword>
<dbReference type="GO" id="GO:0008839">
    <property type="term" value="F:4-hydroxy-tetrahydrodipicolinate reductase"/>
    <property type="evidence" value="ECO:0007669"/>
    <property type="project" value="UniProtKB-UniRule"/>
</dbReference>
<gene>
    <name evidence="13 16" type="primary">dapB</name>
    <name evidence="16" type="ORF">Pla123a_45130</name>
</gene>
<dbReference type="InterPro" id="IPR022663">
    <property type="entry name" value="DapB_C"/>
</dbReference>
<dbReference type="PROSITE" id="PS01298">
    <property type="entry name" value="DAPB"/>
    <property type="match status" value="1"/>
</dbReference>
<dbReference type="OrthoDB" id="9790352at2"/>
<dbReference type="InterPro" id="IPR023940">
    <property type="entry name" value="DHDPR_bac"/>
</dbReference>
<evidence type="ECO:0000256" key="13">
    <source>
        <dbReference type="HAMAP-Rule" id="MF_00102"/>
    </source>
</evidence>
<dbReference type="RefSeq" id="WP_146591172.1">
    <property type="nucleotide sequence ID" value="NZ_SJPO01000014.1"/>
</dbReference>
<evidence type="ECO:0000256" key="3">
    <source>
        <dbReference type="ARBA" id="ARBA00022605"/>
    </source>
</evidence>
<evidence type="ECO:0000256" key="11">
    <source>
        <dbReference type="ARBA" id="ARBA00049080"/>
    </source>
</evidence>
<evidence type="ECO:0000259" key="15">
    <source>
        <dbReference type="Pfam" id="PF05173"/>
    </source>
</evidence>
<keyword evidence="7 13" id="KW-0520">NAD</keyword>
<evidence type="ECO:0000313" key="16">
    <source>
        <dbReference type="EMBL" id="TWT66815.1"/>
    </source>
</evidence>